<dbReference type="KEGG" id="ksn:43586913"/>
<dbReference type="InterPro" id="IPR036812">
    <property type="entry name" value="NAD(P)_OxRdtase_dom_sf"/>
</dbReference>
<gene>
    <name evidence="1" type="ORF">CI109_101144</name>
</gene>
<dbReference type="GO" id="GO:0016491">
    <property type="term" value="F:oxidoreductase activity"/>
    <property type="evidence" value="ECO:0007669"/>
    <property type="project" value="InterPro"/>
</dbReference>
<dbReference type="AlphaFoldDB" id="A0A5M6C4Y5"/>
<proteinExistence type="predicted"/>
<name>A0A5M6C4Y5_9TREE</name>
<dbReference type="EMBL" id="CP144052">
    <property type="protein sequence ID" value="WWD16713.1"/>
    <property type="molecule type" value="Genomic_DNA"/>
</dbReference>
<dbReference type="InterPro" id="IPR020471">
    <property type="entry name" value="AKR"/>
</dbReference>
<dbReference type="GeneID" id="43586913"/>
<reference evidence="1" key="1">
    <citation type="submission" date="2017-08" db="EMBL/GenBank/DDBJ databases">
        <authorList>
            <person name="Cuomo C."/>
            <person name="Billmyre B."/>
            <person name="Heitman J."/>
        </authorList>
    </citation>
    <scope>NUCLEOTIDE SEQUENCE</scope>
    <source>
        <strain evidence="1">CBS 12478</strain>
    </source>
</reference>
<dbReference type="PANTHER" id="PTHR11732">
    <property type="entry name" value="ALDO/KETO REDUCTASE"/>
    <property type="match status" value="1"/>
</dbReference>
<dbReference type="SUPFAM" id="SSF51430">
    <property type="entry name" value="NAD(P)-linked oxidoreductase"/>
    <property type="match status" value="1"/>
</dbReference>
<dbReference type="PROSITE" id="PS00062">
    <property type="entry name" value="ALDOKETO_REDUCTASE_2"/>
    <property type="match status" value="1"/>
</dbReference>
<dbReference type="PRINTS" id="PR00069">
    <property type="entry name" value="ALDKETRDTASE"/>
</dbReference>
<sequence length="294" mass="32978">MSSAPIPTVTLNDGIKIPKIGYGLGTSNKGKDCRPYIQSALETGYTYLDCAYMYGNSNYLGDVLAEWKGKREDLFVLQKCGKDDGSADEKDPRKVLVQLLKDIKLDYVDLYLLHSPLLFDDINKAWAIMEELKTEGLAKSIGVSNFREQDLLKLKETWKVVPSVNQIELHPYNAHAPNVVRLLDLCKENDITIQAYSPIAPLFRSPGGPVNEVVATIARDKGVEDSQVLLAWAAQRTNGVVVTTSTNRERQQIQLEAITKVSPLSQEEVDQISEAGKGRYFRWFQKDVWGEVKQ</sequence>
<protein>
    <submittedName>
        <fullName evidence="1">Uncharacterized protein</fullName>
    </submittedName>
</protein>
<keyword evidence="2" id="KW-1185">Reference proteome</keyword>
<dbReference type="Pfam" id="PF00248">
    <property type="entry name" value="Aldo_ket_red"/>
    <property type="match status" value="1"/>
</dbReference>
<evidence type="ECO:0000313" key="2">
    <source>
        <dbReference type="Proteomes" id="UP000322225"/>
    </source>
</evidence>
<dbReference type="InterPro" id="IPR018170">
    <property type="entry name" value="Aldo/ket_reductase_CS"/>
</dbReference>
<organism evidence="1 2">
    <name type="scientific">Kwoniella shandongensis</name>
    <dbReference type="NCBI Taxonomy" id="1734106"/>
    <lineage>
        <taxon>Eukaryota</taxon>
        <taxon>Fungi</taxon>
        <taxon>Dikarya</taxon>
        <taxon>Basidiomycota</taxon>
        <taxon>Agaricomycotina</taxon>
        <taxon>Tremellomycetes</taxon>
        <taxon>Tremellales</taxon>
        <taxon>Cryptococcaceae</taxon>
        <taxon>Kwoniella</taxon>
    </lineage>
</organism>
<accession>A0A5M6C4Y5</accession>
<evidence type="ECO:0000313" key="1">
    <source>
        <dbReference type="EMBL" id="WWD16713.1"/>
    </source>
</evidence>
<dbReference type="InterPro" id="IPR023210">
    <property type="entry name" value="NADP_OxRdtase_dom"/>
</dbReference>
<dbReference type="RefSeq" id="XP_031863134.1">
    <property type="nucleotide sequence ID" value="XM_032002795.1"/>
</dbReference>
<dbReference type="Proteomes" id="UP000322225">
    <property type="component" value="Chromosome 2"/>
</dbReference>
<reference evidence="1" key="2">
    <citation type="submission" date="2024-01" db="EMBL/GenBank/DDBJ databases">
        <title>Comparative genomics of Cryptococcus and Kwoniella reveals pathogenesis evolution and contrasting modes of karyotype evolution via chromosome fusion or intercentromeric recombination.</title>
        <authorList>
            <person name="Coelho M.A."/>
            <person name="David-Palma M."/>
            <person name="Shea T."/>
            <person name="Bowers K."/>
            <person name="McGinley-Smith S."/>
            <person name="Mohammad A.W."/>
            <person name="Gnirke A."/>
            <person name="Yurkov A.M."/>
            <person name="Nowrousian M."/>
            <person name="Sun S."/>
            <person name="Cuomo C.A."/>
            <person name="Heitman J."/>
        </authorList>
    </citation>
    <scope>NUCLEOTIDE SEQUENCE</scope>
    <source>
        <strain evidence="1">CBS 12478</strain>
    </source>
</reference>
<dbReference type="PIRSF" id="PIRSF000097">
    <property type="entry name" value="AKR"/>
    <property type="match status" value="1"/>
</dbReference>
<dbReference type="OrthoDB" id="416253at2759"/>
<dbReference type="Gene3D" id="3.20.20.100">
    <property type="entry name" value="NADP-dependent oxidoreductase domain"/>
    <property type="match status" value="1"/>
</dbReference>